<evidence type="ECO:0000256" key="12">
    <source>
        <dbReference type="PIRNR" id="PIRNR006446"/>
    </source>
</evidence>
<protein>
    <submittedName>
        <fullName evidence="14">Cytochrome ubiquinol oxidase subunit I</fullName>
    </submittedName>
</protein>
<evidence type="ECO:0000313" key="14">
    <source>
        <dbReference type="EMBL" id="GIZ50452.1"/>
    </source>
</evidence>
<feature type="transmembrane region" description="Helical" evidence="12">
    <location>
        <begin position="216"/>
        <end position="234"/>
    </location>
</feature>
<feature type="transmembrane region" description="Helical" evidence="12">
    <location>
        <begin position="185"/>
        <end position="204"/>
    </location>
</feature>
<sequence length="470" mass="52344">MDALLLSRIQFAWVVAFHILLPAFTVGLACYVATLEVRYWIGKDEKIRRLSAFWIKIFAISFGMGVVSGIVMPFQFGTNWSRFIDAASNVVGSLLAYEVVTAFYLEAAFLGVLLFGRKLVPQWAHALSAVAVAAGTVLSSFWILAVNSWMHTPDGFEIVDGRFMPTSMLDIIFTPSFPYRLTHTVSAFLITTAFVILAVGASYLRHGRSPEESRIMVRMSLLFLTLMVPVQVLLGDLHGLNTLEHQPAKVAAMEGLWETERGVAASLFAIPDEEAERNHYEIAIPKLASLYLTHDIDGEVKGLKEWPREDRPPVAIVYFAFRIMVGIAFLMLFTVIAGLVLWRRGRLYDTRWYLRWCSWMGASGFIAVLAGWTTTEVGRQPWVVYGVMRTADAVTPSLTTMDVAVSLTSYVVAYIVIFGGGFILLRRLVRIGVQPAAESEDRESPPEETAHRPKRPLSAVVESQLGGRKA</sequence>
<dbReference type="Proteomes" id="UP000887222">
    <property type="component" value="Unassembled WGS sequence"/>
</dbReference>
<proteinExistence type="inferred from homology"/>
<evidence type="ECO:0000256" key="2">
    <source>
        <dbReference type="ARBA" id="ARBA00009819"/>
    </source>
</evidence>
<comment type="caution">
    <text evidence="14">The sequence shown here is derived from an EMBL/GenBank/DDBJ whole genome shotgun (WGS) entry which is preliminary data.</text>
</comment>
<reference evidence="14 15" key="1">
    <citation type="journal article" date="2022" name="Int. J. Syst. Evol. Microbiol.">
        <title>Noviherbaspirillum aridicola sp. nov., isolated from an arid soil in Pakistan.</title>
        <authorList>
            <person name="Khan I.U."/>
            <person name="Saqib M."/>
            <person name="Amin A."/>
            <person name="Hussain F."/>
            <person name="Li L."/>
            <person name="Liu Y.H."/>
            <person name="Fang B.Z."/>
            <person name="Ahmed I."/>
            <person name="Li W.J."/>
        </authorList>
    </citation>
    <scope>NUCLEOTIDE SEQUENCE [LARGE SCALE GENOMIC DNA]</scope>
    <source>
        <strain evidence="14 15">NCCP-691</strain>
    </source>
</reference>
<comment type="similarity">
    <text evidence="2 12">Belongs to the cytochrome ubiquinol oxidase subunit 1 family.</text>
</comment>
<keyword evidence="10 12" id="KW-0408">Iron</keyword>
<dbReference type="Pfam" id="PF01654">
    <property type="entry name" value="Cyt_bd_oxida_I"/>
    <property type="match status" value="1"/>
</dbReference>
<comment type="subcellular location">
    <subcellularLocation>
        <location evidence="12">Cell inner membrane</location>
    </subcellularLocation>
    <subcellularLocation>
        <location evidence="1">Cell membrane</location>
        <topology evidence="1">Multi-pass membrane protein</topology>
    </subcellularLocation>
</comment>
<dbReference type="PANTHER" id="PTHR30365">
    <property type="entry name" value="CYTOCHROME D UBIQUINOL OXIDASE"/>
    <property type="match status" value="1"/>
</dbReference>
<keyword evidence="5 12" id="KW-0349">Heme</keyword>
<dbReference type="EMBL" id="BPMK01000002">
    <property type="protein sequence ID" value="GIZ50452.1"/>
    <property type="molecule type" value="Genomic_DNA"/>
</dbReference>
<keyword evidence="4 12" id="KW-1003">Cell membrane</keyword>
<evidence type="ECO:0000256" key="4">
    <source>
        <dbReference type="ARBA" id="ARBA00022475"/>
    </source>
</evidence>
<evidence type="ECO:0000256" key="5">
    <source>
        <dbReference type="ARBA" id="ARBA00022617"/>
    </source>
</evidence>
<feature type="transmembrane region" description="Helical" evidence="12">
    <location>
        <begin position="94"/>
        <end position="116"/>
    </location>
</feature>
<name>A0ABQ4Q0D4_9BURK</name>
<evidence type="ECO:0000256" key="10">
    <source>
        <dbReference type="ARBA" id="ARBA00023004"/>
    </source>
</evidence>
<evidence type="ECO:0000256" key="7">
    <source>
        <dbReference type="ARBA" id="ARBA00022723"/>
    </source>
</evidence>
<keyword evidence="9 12" id="KW-1133">Transmembrane helix</keyword>
<feature type="region of interest" description="Disordered" evidence="13">
    <location>
        <begin position="436"/>
        <end position="470"/>
    </location>
</feature>
<evidence type="ECO:0000256" key="1">
    <source>
        <dbReference type="ARBA" id="ARBA00004651"/>
    </source>
</evidence>
<dbReference type="RefSeq" id="WP_220806634.1">
    <property type="nucleotide sequence ID" value="NZ_BPMK01000002.1"/>
</dbReference>
<evidence type="ECO:0000256" key="9">
    <source>
        <dbReference type="ARBA" id="ARBA00022989"/>
    </source>
</evidence>
<evidence type="ECO:0000256" key="11">
    <source>
        <dbReference type="ARBA" id="ARBA00023136"/>
    </source>
</evidence>
<feature type="transmembrane region" description="Helical" evidence="12">
    <location>
        <begin position="403"/>
        <end position="425"/>
    </location>
</feature>
<accession>A0ABQ4Q0D4</accession>
<evidence type="ECO:0000313" key="15">
    <source>
        <dbReference type="Proteomes" id="UP000887222"/>
    </source>
</evidence>
<keyword evidence="6 12" id="KW-0812">Transmembrane</keyword>
<keyword evidence="8 12" id="KW-0249">Electron transport</keyword>
<dbReference type="PANTHER" id="PTHR30365:SF14">
    <property type="entry name" value="CYTOCHROME BD MENAQUINOL OXIDASE SUBUNIT I-RELATED"/>
    <property type="match status" value="1"/>
</dbReference>
<keyword evidence="7 12" id="KW-0479">Metal-binding</keyword>
<feature type="compositionally biased region" description="Basic and acidic residues" evidence="13">
    <location>
        <begin position="442"/>
        <end position="451"/>
    </location>
</feature>
<feature type="transmembrane region" description="Helical" evidence="12">
    <location>
        <begin position="123"/>
        <end position="145"/>
    </location>
</feature>
<evidence type="ECO:0000256" key="3">
    <source>
        <dbReference type="ARBA" id="ARBA00022448"/>
    </source>
</evidence>
<keyword evidence="11 12" id="KW-0472">Membrane</keyword>
<evidence type="ECO:0000256" key="6">
    <source>
        <dbReference type="ARBA" id="ARBA00022692"/>
    </source>
</evidence>
<keyword evidence="3 12" id="KW-0813">Transport</keyword>
<feature type="transmembrane region" description="Helical" evidence="12">
    <location>
        <begin position="12"/>
        <end position="33"/>
    </location>
</feature>
<gene>
    <name evidence="14" type="ORF">NCCP691_04660</name>
</gene>
<feature type="transmembrane region" description="Helical" evidence="12">
    <location>
        <begin position="315"/>
        <end position="341"/>
    </location>
</feature>
<evidence type="ECO:0000256" key="8">
    <source>
        <dbReference type="ARBA" id="ARBA00022982"/>
    </source>
</evidence>
<feature type="transmembrane region" description="Helical" evidence="12">
    <location>
        <begin position="353"/>
        <end position="372"/>
    </location>
</feature>
<dbReference type="PIRSF" id="PIRSF006446">
    <property type="entry name" value="Cyt_quinol_oxidase_1"/>
    <property type="match status" value="1"/>
</dbReference>
<organism evidence="14 15">
    <name type="scientific">Noviherbaspirillum aridicola</name>
    <dbReference type="NCBI Taxonomy" id="2849687"/>
    <lineage>
        <taxon>Bacteria</taxon>
        <taxon>Pseudomonadati</taxon>
        <taxon>Pseudomonadota</taxon>
        <taxon>Betaproteobacteria</taxon>
        <taxon>Burkholderiales</taxon>
        <taxon>Oxalobacteraceae</taxon>
        <taxon>Noviherbaspirillum</taxon>
    </lineage>
</organism>
<dbReference type="InterPro" id="IPR002585">
    <property type="entry name" value="Cyt-d_ubiquinol_oxidase_su_1"/>
</dbReference>
<keyword evidence="15" id="KW-1185">Reference proteome</keyword>
<evidence type="ECO:0000256" key="13">
    <source>
        <dbReference type="SAM" id="MobiDB-lite"/>
    </source>
</evidence>
<feature type="transmembrane region" description="Helical" evidence="12">
    <location>
        <begin position="53"/>
        <end position="74"/>
    </location>
</feature>